<dbReference type="HOGENOM" id="CLU_090404_1_1_1"/>
<organism evidence="5 6">
    <name type="scientific">Fusarium oxysporum NRRL 32931</name>
    <dbReference type="NCBI Taxonomy" id="660029"/>
    <lineage>
        <taxon>Eukaryota</taxon>
        <taxon>Fungi</taxon>
        <taxon>Dikarya</taxon>
        <taxon>Ascomycota</taxon>
        <taxon>Pezizomycotina</taxon>
        <taxon>Sordariomycetes</taxon>
        <taxon>Hypocreomycetidae</taxon>
        <taxon>Hypocreales</taxon>
        <taxon>Nectriaceae</taxon>
        <taxon>Fusarium</taxon>
        <taxon>Fusarium oxysporum species complex</taxon>
    </lineage>
</organism>
<sequence length="168" mass="17956">MFSTGTGTPLYSSAWIPISADNYAGTCLFLIAIGTIMRSLVAVKSVLARRGIDAELNSRYVVVKKKANRECIGSDLESSKGVLTETGLETDVILVRRRVEGARPWRITINGPRAAIDVVVAGLLYLTMLSIMPMNVGYFLSVLGGIFLGSLAVGRYGGWTAGDTSLHG</sequence>
<keyword evidence="4" id="KW-0187">Copper transport</keyword>
<evidence type="ECO:0000256" key="4">
    <source>
        <dbReference type="RuleBase" id="RU367022"/>
    </source>
</evidence>
<keyword evidence="1 4" id="KW-0812">Transmembrane</keyword>
<evidence type="ECO:0000313" key="6">
    <source>
        <dbReference type="Proteomes" id="UP000030753"/>
    </source>
</evidence>
<dbReference type="Pfam" id="PF04145">
    <property type="entry name" value="Ctr"/>
    <property type="match status" value="1"/>
</dbReference>
<feature type="transmembrane region" description="Helical" evidence="4">
    <location>
        <begin position="23"/>
        <end position="41"/>
    </location>
</feature>
<dbReference type="Proteomes" id="UP000030753">
    <property type="component" value="Unassembled WGS sequence"/>
</dbReference>
<dbReference type="InterPro" id="IPR007274">
    <property type="entry name" value="Cop_transporter"/>
</dbReference>
<reference evidence="5 6" key="1">
    <citation type="submission" date="2011-06" db="EMBL/GenBank/DDBJ databases">
        <title>The Genome Sequence of Fusarium oxysporum FOSC 3-a.</title>
        <authorList>
            <consortium name="The Broad Institute Genome Sequencing Platform"/>
            <person name="Ma L.-J."/>
            <person name="Gale L.R."/>
            <person name="Schwartz D.C."/>
            <person name="Zhou S."/>
            <person name="Corby-Kistler H."/>
            <person name="Young S.K."/>
            <person name="Zeng Q."/>
            <person name="Gargeya S."/>
            <person name="Fitzgerald M."/>
            <person name="Haas B."/>
            <person name="Abouelleil A."/>
            <person name="Alvarado L."/>
            <person name="Arachchi H.M."/>
            <person name="Berlin A."/>
            <person name="Brown A."/>
            <person name="Chapman S.B."/>
            <person name="Chen Z."/>
            <person name="Dunbar C."/>
            <person name="Freedman E."/>
            <person name="Gearin G."/>
            <person name="Gellesch M."/>
            <person name="Goldberg J."/>
            <person name="Griggs A."/>
            <person name="Gujja S."/>
            <person name="Heiman D."/>
            <person name="Howarth C."/>
            <person name="Larson L."/>
            <person name="Lui A."/>
            <person name="MacDonald P.J.P."/>
            <person name="Mehta T."/>
            <person name="Montmayeur A."/>
            <person name="Murphy C."/>
            <person name="Neiman D."/>
            <person name="Pearson M."/>
            <person name="Priest M."/>
            <person name="Roberts A."/>
            <person name="Saif S."/>
            <person name="Shea T."/>
            <person name="Shenoy N."/>
            <person name="Sisk P."/>
            <person name="Stolte C."/>
            <person name="Sykes S."/>
            <person name="Wortman J."/>
            <person name="Nusbaum C."/>
            <person name="Birren B."/>
        </authorList>
    </citation>
    <scope>NUCLEOTIDE SEQUENCE [LARGE SCALE GENOMIC DNA]</scope>
    <source>
        <strain evidence="6">FOSC 3-a</strain>
    </source>
</reference>
<keyword evidence="4" id="KW-0186">Copper</keyword>
<dbReference type="PANTHER" id="PTHR12483">
    <property type="entry name" value="SOLUTE CARRIER FAMILY 31 COPPER TRANSPORTERS"/>
    <property type="match status" value="1"/>
</dbReference>
<evidence type="ECO:0000256" key="1">
    <source>
        <dbReference type="ARBA" id="ARBA00022692"/>
    </source>
</evidence>
<evidence type="ECO:0000256" key="3">
    <source>
        <dbReference type="ARBA" id="ARBA00023136"/>
    </source>
</evidence>
<evidence type="ECO:0000313" key="5">
    <source>
        <dbReference type="EMBL" id="EWY79821.1"/>
    </source>
</evidence>
<keyword evidence="2 4" id="KW-1133">Transmembrane helix</keyword>
<feature type="transmembrane region" description="Helical" evidence="4">
    <location>
        <begin position="138"/>
        <end position="158"/>
    </location>
</feature>
<keyword evidence="4" id="KW-0813">Transport</keyword>
<dbReference type="GO" id="GO:0005886">
    <property type="term" value="C:plasma membrane"/>
    <property type="evidence" value="ECO:0007669"/>
    <property type="project" value="TreeGrafter"/>
</dbReference>
<protein>
    <recommendedName>
        <fullName evidence="4">Copper transport protein</fullName>
    </recommendedName>
</protein>
<evidence type="ECO:0000256" key="2">
    <source>
        <dbReference type="ARBA" id="ARBA00022989"/>
    </source>
</evidence>
<keyword evidence="4" id="KW-0406">Ion transport</keyword>
<comment type="subcellular location">
    <subcellularLocation>
        <location evidence="4">Membrane</location>
        <topology evidence="4">Multi-pass membrane protein</topology>
    </subcellularLocation>
</comment>
<dbReference type="PANTHER" id="PTHR12483:SF120">
    <property type="entry name" value="HIGH-AFFINITY COPPER TRANSPORTER CTRA2"/>
    <property type="match status" value="1"/>
</dbReference>
<dbReference type="GO" id="GO:0005375">
    <property type="term" value="F:copper ion transmembrane transporter activity"/>
    <property type="evidence" value="ECO:0007669"/>
    <property type="project" value="UniProtKB-UniRule"/>
</dbReference>
<dbReference type="AlphaFoldDB" id="W9HI09"/>
<keyword evidence="3 4" id="KW-0472">Membrane</keyword>
<proteinExistence type="inferred from homology"/>
<comment type="similarity">
    <text evidence="4">Belongs to the copper transporter (Ctr) (TC 1.A.56) family. SLC31A subfamily.</text>
</comment>
<name>W9HI09_FUSOX</name>
<dbReference type="EMBL" id="JH717854">
    <property type="protein sequence ID" value="EWY79821.1"/>
    <property type="molecule type" value="Genomic_DNA"/>
</dbReference>
<accession>W9HI09</accession>
<gene>
    <name evidence="5" type="ORF">FOYG_17002</name>
</gene>